<protein>
    <submittedName>
        <fullName evidence="1">Uncharacterized protein</fullName>
    </submittedName>
</protein>
<keyword evidence="2" id="KW-1185">Reference proteome</keyword>
<reference evidence="1 2" key="1">
    <citation type="submission" date="2014-04" db="EMBL/GenBank/DDBJ databases">
        <title>Vibrio metecus sp. nov., a close relative of Vibrio cholerae isolated from coastal brackish ponds and clinical specimens.</title>
        <authorList>
            <person name="Kirchberger P.C."/>
            <person name="Turnsek M."/>
            <person name="Hunt D.E."/>
            <person name="Haley B.J."/>
            <person name="Colwell R."/>
            <person name="Polz M.F."/>
            <person name="Tarr C.L."/>
            <person name="Boucher Y."/>
        </authorList>
    </citation>
    <scope>NUCLEOTIDE SEQUENCE [LARGE SCALE GENOMIC DNA]</scope>
    <source>
        <strain evidence="2">PPCK-2014</strain>
    </source>
</reference>
<dbReference type="EMBL" id="JJMN01000074">
    <property type="protein sequence ID" value="KDO12974.1"/>
    <property type="molecule type" value="Genomic_DNA"/>
</dbReference>
<accession>A0ABR4RTT4</accession>
<organism evidence="1 2">
    <name type="scientific">Vibrio metoecus</name>
    <dbReference type="NCBI Taxonomy" id="1481663"/>
    <lineage>
        <taxon>Bacteria</taxon>
        <taxon>Pseudomonadati</taxon>
        <taxon>Pseudomonadota</taxon>
        <taxon>Gammaproteobacteria</taxon>
        <taxon>Vibrionales</taxon>
        <taxon>Vibrionaceae</taxon>
        <taxon>Vibrio</taxon>
    </lineage>
</organism>
<evidence type="ECO:0000313" key="1">
    <source>
        <dbReference type="EMBL" id="KDO12974.1"/>
    </source>
</evidence>
<evidence type="ECO:0000313" key="2">
    <source>
        <dbReference type="Proteomes" id="UP000027331"/>
    </source>
</evidence>
<gene>
    <name evidence="1" type="ORF">DP83_14405</name>
</gene>
<sequence>MGLVMKMQSLRAIFDSLESTNTVLTIRNLTYDRVQKTPKGTYLFTHSTSTNTLEAQFIFLQKLYADGRLSVTKQTNYGESNYSKPVILKTSLAALGAEKMSEFKILPLQSKYRLSDEEAREMELLLKEMRPYHFRTSKELSSHIVANQLGNRYPTISGIAKMTNGYDVWNFDGGFPPGVYKIICNELGLRNQGTEARIVGFTSYKNQ</sequence>
<comment type="caution">
    <text evidence="1">The sequence shown here is derived from an EMBL/GenBank/DDBJ whole genome shotgun (WGS) entry which is preliminary data.</text>
</comment>
<name>A0ABR4RTT4_VIBMT</name>
<proteinExistence type="predicted"/>
<dbReference type="Proteomes" id="UP000027331">
    <property type="component" value="Unassembled WGS sequence"/>
</dbReference>